<accession>A0A381MZE0</accession>
<dbReference type="AlphaFoldDB" id="A0A381MZE0"/>
<reference evidence="1" key="1">
    <citation type="submission" date="2018-05" db="EMBL/GenBank/DDBJ databases">
        <authorList>
            <person name="Lanie J.A."/>
            <person name="Ng W.-L."/>
            <person name="Kazmierczak K.M."/>
            <person name="Andrzejewski T.M."/>
            <person name="Davidsen T.M."/>
            <person name="Wayne K.J."/>
            <person name="Tettelin H."/>
            <person name="Glass J.I."/>
            <person name="Rusch D."/>
            <person name="Podicherti R."/>
            <person name="Tsui H.-C.T."/>
            <person name="Winkler M.E."/>
        </authorList>
    </citation>
    <scope>NUCLEOTIDE SEQUENCE</scope>
</reference>
<gene>
    <name evidence="1" type="ORF">METZ01_LOCUS521</name>
</gene>
<dbReference type="EMBL" id="UINC01000028">
    <property type="protein sequence ID" value="SUZ47667.1"/>
    <property type="molecule type" value="Genomic_DNA"/>
</dbReference>
<evidence type="ECO:0000313" key="1">
    <source>
        <dbReference type="EMBL" id="SUZ47667.1"/>
    </source>
</evidence>
<feature type="non-terminal residue" evidence="1">
    <location>
        <position position="218"/>
    </location>
</feature>
<organism evidence="1">
    <name type="scientific">marine metagenome</name>
    <dbReference type="NCBI Taxonomy" id="408172"/>
    <lineage>
        <taxon>unclassified sequences</taxon>
        <taxon>metagenomes</taxon>
        <taxon>ecological metagenomes</taxon>
    </lineage>
</organism>
<sequence>VVIVSSDAVPDAALIGAYRTILHLTSQRPDVLEAMLPHRPRISIMGLSETASDLPEFGSSSDGEWGLGQMPDSSTSLVSVRGVCYPGNNEYQANFLLHEFVHAMQNLGWPTTDPQIEDEVWEAYENAVKQGYFEAPRNEPLAGIIPFDAFGDDEYLTHNVNAWFDLNESLPGPWVDVQIGDSGPPSGTRAQLRARDPQLYKIIGRFLPDTLGDLMDGC</sequence>
<name>A0A381MZE0_9ZZZZ</name>
<protein>
    <submittedName>
        <fullName evidence="1">Uncharacterized protein</fullName>
    </submittedName>
</protein>
<proteinExistence type="predicted"/>
<feature type="non-terminal residue" evidence="1">
    <location>
        <position position="1"/>
    </location>
</feature>